<evidence type="ECO:0000313" key="14">
    <source>
        <dbReference type="Proteomes" id="UP000606786"/>
    </source>
</evidence>
<evidence type="ECO:0000256" key="11">
    <source>
        <dbReference type="RuleBase" id="RU361183"/>
    </source>
</evidence>
<dbReference type="EC" id="3.4.24.-" evidence="11"/>
<evidence type="ECO:0000256" key="4">
    <source>
        <dbReference type="ARBA" id="ARBA00022801"/>
    </source>
</evidence>
<dbReference type="InterPro" id="IPR034035">
    <property type="entry name" value="Astacin-like_dom"/>
</dbReference>
<feature type="signal peptide" evidence="11">
    <location>
        <begin position="1"/>
        <end position="30"/>
    </location>
</feature>
<dbReference type="GO" id="GO:0008270">
    <property type="term" value="F:zinc ion binding"/>
    <property type="evidence" value="ECO:0007669"/>
    <property type="project" value="UniProtKB-UniRule"/>
</dbReference>
<evidence type="ECO:0000256" key="9">
    <source>
        <dbReference type="ARBA" id="ARBA00023180"/>
    </source>
</evidence>
<feature type="chain" id="PRO_5033103497" description="Metalloendopeptidase" evidence="11">
    <location>
        <begin position="31"/>
        <end position="402"/>
    </location>
</feature>
<keyword evidence="7" id="KW-0865">Zymogen</keyword>
<dbReference type="CDD" id="cd04280">
    <property type="entry name" value="ZnMc_astacin_like"/>
    <property type="match status" value="1"/>
</dbReference>
<feature type="binding site" evidence="10">
    <location>
        <position position="230"/>
    </location>
    <ligand>
        <name>Zn(2+)</name>
        <dbReference type="ChEBI" id="CHEBI:29105"/>
        <note>catalytic</note>
    </ligand>
</feature>
<dbReference type="Pfam" id="PF01400">
    <property type="entry name" value="Astacin"/>
    <property type="match status" value="1"/>
</dbReference>
<accession>A0A811UBI5</accession>
<evidence type="ECO:0000256" key="2">
    <source>
        <dbReference type="ARBA" id="ARBA00022723"/>
    </source>
</evidence>
<dbReference type="SMART" id="SM00235">
    <property type="entry name" value="ZnMc"/>
    <property type="match status" value="1"/>
</dbReference>
<dbReference type="GO" id="GO:0004222">
    <property type="term" value="F:metalloendopeptidase activity"/>
    <property type="evidence" value="ECO:0007669"/>
    <property type="project" value="UniProtKB-UniRule"/>
</dbReference>
<dbReference type="InterPro" id="IPR024079">
    <property type="entry name" value="MetalloPept_cat_dom_sf"/>
</dbReference>
<dbReference type="Gene3D" id="3.40.390.10">
    <property type="entry name" value="Collagenase (Catalytic Domain)"/>
    <property type="match status" value="1"/>
</dbReference>
<feature type="active site" evidence="10">
    <location>
        <position position="221"/>
    </location>
</feature>
<keyword evidence="4 10" id="KW-0378">Hydrolase</keyword>
<keyword evidence="9" id="KW-0325">Glycoprotein</keyword>
<dbReference type="Proteomes" id="UP000606786">
    <property type="component" value="Unassembled WGS sequence"/>
</dbReference>
<dbReference type="PRINTS" id="PR00480">
    <property type="entry name" value="ASTACIN"/>
</dbReference>
<feature type="binding site" evidence="10">
    <location>
        <position position="224"/>
    </location>
    <ligand>
        <name>Zn(2+)</name>
        <dbReference type="ChEBI" id="CHEBI:29105"/>
        <note>catalytic</note>
    </ligand>
</feature>
<keyword evidence="14" id="KW-1185">Reference proteome</keyword>
<keyword evidence="6 10" id="KW-0482">Metalloprotease</keyword>
<dbReference type="OrthoDB" id="291007at2759"/>
<keyword evidence="5 10" id="KW-0862">Zinc</keyword>
<comment type="cofactor">
    <cofactor evidence="10 11">
        <name>Zn(2+)</name>
        <dbReference type="ChEBI" id="CHEBI:29105"/>
    </cofactor>
    <text evidence="10 11">Binds 1 zinc ion per subunit.</text>
</comment>
<organism evidence="13 14">
    <name type="scientific">Ceratitis capitata</name>
    <name type="common">Mediterranean fruit fly</name>
    <name type="synonym">Tephritis capitata</name>
    <dbReference type="NCBI Taxonomy" id="7213"/>
    <lineage>
        <taxon>Eukaryota</taxon>
        <taxon>Metazoa</taxon>
        <taxon>Ecdysozoa</taxon>
        <taxon>Arthropoda</taxon>
        <taxon>Hexapoda</taxon>
        <taxon>Insecta</taxon>
        <taxon>Pterygota</taxon>
        <taxon>Neoptera</taxon>
        <taxon>Endopterygota</taxon>
        <taxon>Diptera</taxon>
        <taxon>Brachycera</taxon>
        <taxon>Muscomorpha</taxon>
        <taxon>Tephritoidea</taxon>
        <taxon>Tephritidae</taxon>
        <taxon>Ceratitis</taxon>
        <taxon>Ceratitis</taxon>
    </lineage>
</organism>
<evidence type="ECO:0000256" key="5">
    <source>
        <dbReference type="ARBA" id="ARBA00022833"/>
    </source>
</evidence>
<dbReference type="AlphaFoldDB" id="A0A811UBI5"/>
<keyword evidence="2 10" id="KW-0479">Metal-binding</keyword>
<dbReference type="PROSITE" id="PS51864">
    <property type="entry name" value="ASTACIN"/>
    <property type="match status" value="1"/>
</dbReference>
<keyword evidence="8" id="KW-1015">Disulfide bond</keyword>
<gene>
    <name evidence="13" type="ORF">CCAP1982_LOCUS4016</name>
</gene>
<evidence type="ECO:0000313" key="13">
    <source>
        <dbReference type="EMBL" id="CAD6995297.1"/>
    </source>
</evidence>
<name>A0A811UBI5_CERCA</name>
<proteinExistence type="predicted"/>
<evidence type="ECO:0000256" key="1">
    <source>
        <dbReference type="ARBA" id="ARBA00022670"/>
    </source>
</evidence>
<reference evidence="13" key="1">
    <citation type="submission" date="2020-11" db="EMBL/GenBank/DDBJ databases">
        <authorList>
            <person name="Whitehead M."/>
        </authorList>
    </citation>
    <scope>NUCLEOTIDE SEQUENCE</scope>
    <source>
        <strain evidence="13">EGII</strain>
    </source>
</reference>
<evidence type="ECO:0000256" key="8">
    <source>
        <dbReference type="ARBA" id="ARBA00023157"/>
    </source>
</evidence>
<comment type="caution">
    <text evidence="13">The sequence shown here is derived from an EMBL/GenBank/DDBJ whole genome shotgun (WGS) entry which is preliminary data.</text>
</comment>
<comment type="caution">
    <text evidence="10">Lacks conserved residue(s) required for the propagation of feature annotation.</text>
</comment>
<dbReference type="PANTHER" id="PTHR10127">
    <property type="entry name" value="DISCOIDIN, CUB, EGF, LAMININ , AND ZINC METALLOPROTEASE DOMAIN CONTAINING"/>
    <property type="match status" value="1"/>
</dbReference>
<feature type="domain" description="Peptidase M12A" evidence="12">
    <location>
        <begin position="127"/>
        <end position="322"/>
    </location>
</feature>
<evidence type="ECO:0000256" key="6">
    <source>
        <dbReference type="ARBA" id="ARBA00023049"/>
    </source>
</evidence>
<evidence type="ECO:0000256" key="7">
    <source>
        <dbReference type="ARBA" id="ARBA00023145"/>
    </source>
</evidence>
<dbReference type="SUPFAM" id="SSF55486">
    <property type="entry name" value="Metalloproteases ('zincins'), catalytic domain"/>
    <property type="match status" value="1"/>
</dbReference>
<dbReference type="FunFam" id="3.40.390.10:FF:000015">
    <property type="entry name" value="Meprin A subunit"/>
    <property type="match status" value="1"/>
</dbReference>
<keyword evidence="3 11" id="KW-0732">Signal</keyword>
<dbReference type="InterPro" id="IPR006026">
    <property type="entry name" value="Peptidase_Metallo"/>
</dbReference>
<protein>
    <recommendedName>
        <fullName evidence="11">Metalloendopeptidase</fullName>
        <ecNumber evidence="11">3.4.24.-</ecNumber>
    </recommendedName>
</protein>
<keyword evidence="1 10" id="KW-0645">Protease</keyword>
<evidence type="ECO:0000256" key="10">
    <source>
        <dbReference type="PROSITE-ProRule" id="PRU01211"/>
    </source>
</evidence>
<sequence>MCRFPAMTSLTKLILLALAVFGQLLVQLNASPVVGTFTYDDIDDDDSEVLEVDLNSIDALLSNGEHDKDVIDLSHYGNSLYGTPDNEVTAQLVANYTAEESPVNPEELGSYLEGDILVPKPPVMTRNGVTTQSSRWPNGVVPFEIRGNFNARDMATIEHAMDEYHRRTCIRFVPRSSEQDYISIVSGNSGCWSSVGRVGGKQEVNLQSPGCLSKPGTAMHELMHALGFLHEQNRQERDSYVDIQMHNVQPSAVANFEKAQRTIAFGVPYDYGSVMHYSANAFSRNGRPTIVAVQPGGGQKMGQREGFSAYDIEKLNKMYQCDGGAIGNGGGFGGSIGNNMGVVPAAPAPVPVQPAPVRPGAGGANLIGSFLGGLISGLGLGEEANDVYTTTEITNAFNEIRA</sequence>
<dbReference type="PANTHER" id="PTHR10127:SF780">
    <property type="entry name" value="METALLOENDOPEPTIDASE"/>
    <property type="match status" value="1"/>
</dbReference>
<dbReference type="GO" id="GO:0006508">
    <property type="term" value="P:proteolysis"/>
    <property type="evidence" value="ECO:0007669"/>
    <property type="project" value="UniProtKB-KW"/>
</dbReference>
<evidence type="ECO:0000256" key="3">
    <source>
        <dbReference type="ARBA" id="ARBA00022729"/>
    </source>
</evidence>
<evidence type="ECO:0000259" key="12">
    <source>
        <dbReference type="PROSITE" id="PS51864"/>
    </source>
</evidence>
<feature type="binding site" evidence="10">
    <location>
        <position position="220"/>
    </location>
    <ligand>
        <name>Zn(2+)</name>
        <dbReference type="ChEBI" id="CHEBI:29105"/>
        <note>catalytic</note>
    </ligand>
</feature>
<dbReference type="InterPro" id="IPR001506">
    <property type="entry name" value="Peptidase_M12A"/>
</dbReference>
<dbReference type="EMBL" id="CAJHJT010000001">
    <property type="protein sequence ID" value="CAD6995297.1"/>
    <property type="molecule type" value="Genomic_DNA"/>
</dbReference>